<organism evidence="1 2">
    <name type="scientific">Ascosphaera apis ARSEF 7405</name>
    <dbReference type="NCBI Taxonomy" id="392613"/>
    <lineage>
        <taxon>Eukaryota</taxon>
        <taxon>Fungi</taxon>
        <taxon>Dikarya</taxon>
        <taxon>Ascomycota</taxon>
        <taxon>Pezizomycotina</taxon>
        <taxon>Eurotiomycetes</taxon>
        <taxon>Eurotiomycetidae</taxon>
        <taxon>Onygenales</taxon>
        <taxon>Ascosphaeraceae</taxon>
        <taxon>Ascosphaera</taxon>
    </lineage>
</organism>
<sequence length="205" mass="23951">MHQLDEQNMPIHRALLIPEILDQIFIQMLPSKDCIDPLIKSSIRDLQSCACVSRLWNIMATRQLWYNPCYLQGDNIPKVLSKIEHERRQYYASHIKEGSLFTFPDRNPKLSPKEPIDVLDELEFPKLRYVTLVAGYHASVVPPIKSQNVRTLVIDPKHWLYRGIFVNMAEVGRILEQVPVCRAPQMLLDRQKKEYMADLNYLLLP</sequence>
<keyword evidence="2" id="KW-1185">Reference proteome</keyword>
<dbReference type="VEuPathDB" id="FungiDB:AAP_04449"/>
<dbReference type="SUPFAM" id="SSF81383">
    <property type="entry name" value="F-box domain"/>
    <property type="match status" value="1"/>
</dbReference>
<comment type="caution">
    <text evidence="1">The sequence shown here is derived from an EMBL/GenBank/DDBJ whole genome shotgun (WGS) entry which is preliminary data.</text>
</comment>
<name>A0A167WUS2_9EURO</name>
<reference evidence="1 2" key="1">
    <citation type="journal article" date="2016" name="Genome Biol. Evol.">
        <title>Divergent and convergent evolution of fungal pathogenicity.</title>
        <authorList>
            <person name="Shang Y."/>
            <person name="Xiao G."/>
            <person name="Zheng P."/>
            <person name="Cen K."/>
            <person name="Zhan S."/>
            <person name="Wang C."/>
        </authorList>
    </citation>
    <scope>NUCLEOTIDE SEQUENCE [LARGE SCALE GENOMIC DNA]</scope>
    <source>
        <strain evidence="1 2">ARSEF 7405</strain>
    </source>
</reference>
<dbReference type="InterPro" id="IPR036047">
    <property type="entry name" value="F-box-like_dom_sf"/>
</dbReference>
<dbReference type="OrthoDB" id="2305901at2759"/>
<dbReference type="AlphaFoldDB" id="A0A167WUS2"/>
<dbReference type="EMBL" id="AZGZ01000021">
    <property type="protein sequence ID" value="KZZ89302.1"/>
    <property type="molecule type" value="Genomic_DNA"/>
</dbReference>
<evidence type="ECO:0000313" key="2">
    <source>
        <dbReference type="Proteomes" id="UP000242877"/>
    </source>
</evidence>
<accession>A0A167WUS2</accession>
<gene>
    <name evidence="1" type="ORF">AAP_04449</name>
</gene>
<evidence type="ECO:0000313" key="1">
    <source>
        <dbReference type="EMBL" id="KZZ89302.1"/>
    </source>
</evidence>
<dbReference type="Proteomes" id="UP000242877">
    <property type="component" value="Unassembled WGS sequence"/>
</dbReference>
<proteinExistence type="predicted"/>
<protein>
    <submittedName>
        <fullName evidence="1">Uncharacterized protein</fullName>
    </submittedName>
</protein>